<keyword evidence="1" id="KW-0880">Kelch repeat</keyword>
<sequence>MLHHKSILRLFYFHVLILGIYIIGVKSLNPAGRLAHSSVLVGSKLYIFGGYAIFFTSDEALYIDLTEPFDATAPPWGVSSPIPVRNSWTTTTLANDSIYLFGGIMRDVEDSEITLSSFTYRFNTNSEQWDVPVIKGIEPAKRRNMKAVVDDTGKIYLFGGFTDQLTGSDTARILYDLITFNTNELTFESVKAPIRRDHYTATILPDGKIVFIGGREKNAEGILEADINRIILYDTKEATWSAMHAKSTDRIDSRYLHSAVFVQTLDASILTLFFIITSGIIVAAFVGSRLSKKESKIKEQ</sequence>
<dbReference type="SUPFAM" id="SSF117281">
    <property type="entry name" value="Kelch motif"/>
    <property type="match status" value="1"/>
</dbReference>
<keyword evidence="3" id="KW-1133">Transmembrane helix</keyword>
<keyword evidence="2" id="KW-0677">Repeat</keyword>
<gene>
    <name evidence="4" type="ORF">FWILDA_LOCUS4481</name>
</gene>
<keyword evidence="3" id="KW-0472">Membrane</keyword>
<keyword evidence="5" id="KW-1185">Reference proteome</keyword>
<dbReference type="PANTHER" id="PTHR46093:SF18">
    <property type="entry name" value="FIBRONECTIN TYPE-III DOMAIN-CONTAINING PROTEIN"/>
    <property type="match status" value="1"/>
</dbReference>
<dbReference type="Proteomes" id="UP001153678">
    <property type="component" value="Unassembled WGS sequence"/>
</dbReference>
<dbReference type="OrthoDB" id="10251809at2759"/>
<dbReference type="EMBL" id="CAMKVN010000674">
    <property type="protein sequence ID" value="CAI2170237.1"/>
    <property type="molecule type" value="Genomic_DNA"/>
</dbReference>
<organism evidence="4 5">
    <name type="scientific">Funneliformis geosporum</name>
    <dbReference type="NCBI Taxonomy" id="1117311"/>
    <lineage>
        <taxon>Eukaryota</taxon>
        <taxon>Fungi</taxon>
        <taxon>Fungi incertae sedis</taxon>
        <taxon>Mucoromycota</taxon>
        <taxon>Glomeromycotina</taxon>
        <taxon>Glomeromycetes</taxon>
        <taxon>Glomerales</taxon>
        <taxon>Glomeraceae</taxon>
        <taxon>Funneliformis</taxon>
    </lineage>
</organism>
<name>A0A9W4SJ09_9GLOM</name>
<protein>
    <submittedName>
        <fullName evidence="4">8570_t:CDS:1</fullName>
    </submittedName>
</protein>
<dbReference type="Gene3D" id="2.120.10.80">
    <property type="entry name" value="Kelch-type beta propeller"/>
    <property type="match status" value="1"/>
</dbReference>
<keyword evidence="3" id="KW-0812">Transmembrane</keyword>
<evidence type="ECO:0000256" key="2">
    <source>
        <dbReference type="ARBA" id="ARBA00022737"/>
    </source>
</evidence>
<proteinExistence type="predicted"/>
<dbReference type="Pfam" id="PF24681">
    <property type="entry name" value="Kelch_KLHDC2_KLHL20_DRC7"/>
    <property type="match status" value="1"/>
</dbReference>
<evidence type="ECO:0000256" key="1">
    <source>
        <dbReference type="ARBA" id="ARBA00022441"/>
    </source>
</evidence>
<evidence type="ECO:0000313" key="5">
    <source>
        <dbReference type="Proteomes" id="UP001153678"/>
    </source>
</evidence>
<dbReference type="PANTHER" id="PTHR46093">
    <property type="entry name" value="ACYL-COA-BINDING DOMAIN-CONTAINING PROTEIN 5"/>
    <property type="match status" value="1"/>
</dbReference>
<feature type="transmembrane region" description="Helical" evidence="3">
    <location>
        <begin position="7"/>
        <end position="24"/>
    </location>
</feature>
<accession>A0A9W4SJ09</accession>
<reference evidence="4" key="1">
    <citation type="submission" date="2022-08" db="EMBL/GenBank/DDBJ databases">
        <authorList>
            <person name="Kallberg Y."/>
            <person name="Tangrot J."/>
            <person name="Rosling A."/>
        </authorList>
    </citation>
    <scope>NUCLEOTIDE SEQUENCE</scope>
    <source>
        <strain evidence="4">Wild A</strain>
    </source>
</reference>
<feature type="transmembrane region" description="Helical" evidence="3">
    <location>
        <begin position="267"/>
        <end position="288"/>
    </location>
</feature>
<dbReference type="AlphaFoldDB" id="A0A9W4SJ09"/>
<comment type="caution">
    <text evidence="4">The sequence shown here is derived from an EMBL/GenBank/DDBJ whole genome shotgun (WGS) entry which is preliminary data.</text>
</comment>
<evidence type="ECO:0000256" key="3">
    <source>
        <dbReference type="SAM" id="Phobius"/>
    </source>
</evidence>
<dbReference type="InterPro" id="IPR015915">
    <property type="entry name" value="Kelch-typ_b-propeller"/>
</dbReference>
<evidence type="ECO:0000313" key="4">
    <source>
        <dbReference type="EMBL" id="CAI2170237.1"/>
    </source>
</evidence>